<dbReference type="Proteomes" id="UP000770785">
    <property type="component" value="Unassembled WGS sequence"/>
</dbReference>
<dbReference type="RefSeq" id="WP_168036635.1">
    <property type="nucleotide sequence ID" value="NZ_JAATJH010000002.1"/>
</dbReference>
<proteinExistence type="predicted"/>
<comment type="caution">
    <text evidence="2">The sequence shown here is derived from an EMBL/GenBank/DDBJ whole genome shotgun (WGS) entry which is preliminary data.</text>
</comment>
<feature type="chain" id="PRO_5045382013" evidence="1">
    <location>
        <begin position="26"/>
        <end position="538"/>
    </location>
</feature>
<dbReference type="InterPro" id="IPR027589">
    <property type="entry name" value="Choice_anch_B"/>
</dbReference>
<protein>
    <submittedName>
        <fullName evidence="2">Choice-of-anchor B domain-containing protein</fullName>
    </submittedName>
</protein>
<evidence type="ECO:0000256" key="1">
    <source>
        <dbReference type="SAM" id="SignalP"/>
    </source>
</evidence>
<name>A0ABX0XA59_9BACT</name>
<feature type="signal peptide" evidence="1">
    <location>
        <begin position="1"/>
        <end position="25"/>
    </location>
</feature>
<sequence length="538" mass="58814">MFKKLSFFTCLALLLPVFPGTGVRAQQAENMTFLGSWDDQTLERYSDLWGYAAGGKEYALLGSASLVHILDVTDPANITELHRLNSYENSSTIWRDIKVYGDYAYCVTDRANEGLQIIDLRDIENTRSEDMIVYSSTAFFAQAHNLFIDETTDPVRLYAFGTDSTRNGYIALSLADPINPVMIGNVDLSNNGGYIHDGYAINDTLYANSEARGMYVYDVSQPDTAVELGLLSNYVEAGYNHSVWRTPDGTHAVMCDETPDRGVKIVNVENPLDMEVVGLFRSTLSDPTSDRSLAHNPYVLDDDRVVMSYYGDGIQVWDISDKENPTRLGYYDTTPKTTAYGNGVWGAYPYLPSGNIIGSDILNGLFVVALDGALPVTYTNWSVTGDGKNAMLDWSVAAEVNNAGWSVEHALEGGTFAEIAFVAAGERENHFLHEAPGPGVHYYRLRQMDLDGVAHLSEVRTVEFAGLASAITVFPNPARVGQTVALEGADAGAGWSLWTVGGQLVRRGVGARLRVDVPAGAYYLRVGEEVVGGVVFLD</sequence>
<reference evidence="2 3" key="1">
    <citation type="submission" date="2020-03" db="EMBL/GenBank/DDBJ databases">
        <title>Genomic Encyclopedia of Type Strains, Phase IV (KMG-IV): sequencing the most valuable type-strain genomes for metagenomic binning, comparative biology and taxonomic classification.</title>
        <authorList>
            <person name="Goeker M."/>
        </authorList>
    </citation>
    <scope>NUCLEOTIDE SEQUENCE [LARGE SCALE GENOMIC DNA]</scope>
    <source>
        <strain evidence="2 3">DSM 105096</strain>
    </source>
</reference>
<dbReference type="InterPro" id="IPR036322">
    <property type="entry name" value="WD40_repeat_dom_sf"/>
</dbReference>
<evidence type="ECO:0000313" key="2">
    <source>
        <dbReference type="EMBL" id="NJC25866.1"/>
    </source>
</evidence>
<organism evidence="2 3">
    <name type="scientific">Neolewinella antarctica</name>
    <dbReference type="NCBI Taxonomy" id="442734"/>
    <lineage>
        <taxon>Bacteria</taxon>
        <taxon>Pseudomonadati</taxon>
        <taxon>Bacteroidota</taxon>
        <taxon>Saprospiria</taxon>
        <taxon>Saprospirales</taxon>
        <taxon>Lewinellaceae</taxon>
        <taxon>Neolewinella</taxon>
    </lineage>
</organism>
<evidence type="ECO:0000313" key="3">
    <source>
        <dbReference type="Proteomes" id="UP000770785"/>
    </source>
</evidence>
<dbReference type="InterPro" id="IPR013211">
    <property type="entry name" value="LVIVD"/>
</dbReference>
<dbReference type="NCBIfam" id="TIGR04312">
    <property type="entry name" value="choice_anch_B"/>
    <property type="match status" value="1"/>
</dbReference>
<dbReference type="EMBL" id="JAATJH010000002">
    <property type="protein sequence ID" value="NJC25866.1"/>
    <property type="molecule type" value="Genomic_DNA"/>
</dbReference>
<dbReference type="SUPFAM" id="SSF50978">
    <property type="entry name" value="WD40 repeat-like"/>
    <property type="match status" value="1"/>
</dbReference>
<accession>A0ABX0XA59</accession>
<keyword evidence="3" id="KW-1185">Reference proteome</keyword>
<gene>
    <name evidence="2" type="ORF">GGR27_001365</name>
</gene>
<keyword evidence="1" id="KW-0732">Signal</keyword>
<dbReference type="PANTHER" id="PTHR38787">
    <property type="entry name" value="REGULATORY P DOMAIN-CONTAINING PROTEIN"/>
    <property type="match status" value="1"/>
</dbReference>
<dbReference type="PANTHER" id="PTHR38787:SF3">
    <property type="entry name" value="REGULATORY P DOMAIN-CONTAINING PROTEIN"/>
    <property type="match status" value="1"/>
</dbReference>
<dbReference type="Pfam" id="PF08309">
    <property type="entry name" value="LVIVD"/>
    <property type="match status" value="1"/>
</dbReference>